<keyword evidence="9" id="KW-1185">Reference proteome</keyword>
<dbReference type="Pfam" id="PF00908">
    <property type="entry name" value="dTDP_sugar_isom"/>
    <property type="match status" value="1"/>
</dbReference>
<evidence type="ECO:0000256" key="2">
    <source>
        <dbReference type="ARBA" id="ARBA00001997"/>
    </source>
</evidence>
<comment type="subunit">
    <text evidence="7">Homodimer.</text>
</comment>
<comment type="pathway">
    <text evidence="7">Carbohydrate biosynthesis; dTDP-L-rhamnose biosynthesis.</text>
</comment>
<evidence type="ECO:0000256" key="6">
    <source>
        <dbReference type="PIRSR" id="PIRSR600888-3"/>
    </source>
</evidence>
<feature type="site" description="Participates in a stacking interaction with the thymidine ring of dTDP-4-oxo-6-deoxyglucose" evidence="6">
    <location>
        <position position="138"/>
    </location>
</feature>
<dbReference type="PANTHER" id="PTHR21047">
    <property type="entry name" value="DTDP-6-DEOXY-D-GLUCOSE-3,5 EPIMERASE"/>
    <property type="match status" value="1"/>
</dbReference>
<evidence type="ECO:0000256" key="1">
    <source>
        <dbReference type="ARBA" id="ARBA00001298"/>
    </source>
</evidence>
<dbReference type="GO" id="GO:0008830">
    <property type="term" value="F:dTDP-4-dehydrorhamnose 3,5-epimerase activity"/>
    <property type="evidence" value="ECO:0007669"/>
    <property type="project" value="UniProtKB-UniRule"/>
</dbReference>
<name>V4RB55_9HYPH</name>
<dbReference type="InterPro" id="IPR000888">
    <property type="entry name" value="RmlC-like"/>
</dbReference>
<feature type="active site" description="Proton donor" evidence="5">
    <location>
        <position position="132"/>
    </location>
</feature>
<accession>V4RB55</accession>
<dbReference type="PANTHER" id="PTHR21047:SF2">
    <property type="entry name" value="THYMIDINE DIPHOSPHO-4-KETO-RHAMNOSE 3,5-EPIMERASE"/>
    <property type="match status" value="1"/>
</dbReference>
<sequence>MKIRPLEIPEVLLIEPQRFGDERGWFSETFREAALAEAGFTRRFVQDNHSFSAPKGTLRGLHFQVDPNAQDKLVRCTRGSIVDVAVDIRQGSPTYGRHVKATLSAENGHQLLVPIGFAHAFVTLEPDCEVQYKVTGYYSKECDRGIFWNDPDLGIEWPFPAEEMTLSEKDKNAPLLADSAPFFVY</sequence>
<dbReference type="eggNOG" id="COG1898">
    <property type="taxonomic scope" value="Bacteria"/>
</dbReference>
<dbReference type="GO" id="GO:0005829">
    <property type="term" value="C:cytosol"/>
    <property type="evidence" value="ECO:0007669"/>
    <property type="project" value="TreeGrafter"/>
</dbReference>
<evidence type="ECO:0000313" key="9">
    <source>
        <dbReference type="Proteomes" id="UP000017819"/>
    </source>
</evidence>
<dbReference type="EC" id="5.1.3.13" evidence="3 7"/>
<dbReference type="AlphaFoldDB" id="V4RB55"/>
<reference evidence="8 9" key="1">
    <citation type="journal article" date="2014" name="Genome Announc.">
        <title>Draft Genome Sequence of Lutibaculum baratangense Strain AMV1T, Isolated from a Mud Volcano in Andamans, India.</title>
        <authorList>
            <person name="Singh A."/>
            <person name="Sreenivas A."/>
            <person name="Sathyanarayana Reddy G."/>
            <person name="Pinnaka A.K."/>
            <person name="Shivaji S."/>
        </authorList>
    </citation>
    <scope>NUCLEOTIDE SEQUENCE [LARGE SCALE GENOMIC DNA]</scope>
    <source>
        <strain evidence="8 9">AMV1</strain>
    </source>
</reference>
<evidence type="ECO:0000256" key="3">
    <source>
        <dbReference type="ARBA" id="ARBA00012098"/>
    </source>
</evidence>
<dbReference type="GO" id="GO:0000271">
    <property type="term" value="P:polysaccharide biosynthetic process"/>
    <property type="evidence" value="ECO:0007669"/>
    <property type="project" value="TreeGrafter"/>
</dbReference>
<dbReference type="EMBL" id="AWXZ01000040">
    <property type="protein sequence ID" value="ESR22639.1"/>
    <property type="molecule type" value="Genomic_DNA"/>
</dbReference>
<evidence type="ECO:0000313" key="8">
    <source>
        <dbReference type="EMBL" id="ESR22639.1"/>
    </source>
</evidence>
<keyword evidence="7 8" id="KW-0413">Isomerase</keyword>
<dbReference type="InterPro" id="IPR014710">
    <property type="entry name" value="RmlC-like_jellyroll"/>
</dbReference>
<dbReference type="RefSeq" id="WP_023433885.1">
    <property type="nucleotide sequence ID" value="NZ_AWXZ01000040.1"/>
</dbReference>
<dbReference type="CDD" id="cd00438">
    <property type="entry name" value="cupin_RmlC"/>
    <property type="match status" value="1"/>
</dbReference>
<feature type="active site" description="Proton acceptor" evidence="5">
    <location>
        <position position="62"/>
    </location>
</feature>
<dbReference type="Gene3D" id="2.60.120.10">
    <property type="entry name" value="Jelly Rolls"/>
    <property type="match status" value="1"/>
</dbReference>
<evidence type="ECO:0000256" key="4">
    <source>
        <dbReference type="ARBA" id="ARBA00019595"/>
    </source>
</evidence>
<dbReference type="OrthoDB" id="9800680at2"/>
<comment type="function">
    <text evidence="2 7">Catalyzes the epimerization of the C3' and C5'positions of dTDP-6-deoxy-D-xylo-4-hexulose, forming dTDP-6-deoxy-L-lyxo-4-hexulose.</text>
</comment>
<comment type="similarity">
    <text evidence="7">Belongs to the dTDP-4-dehydrorhamnose 3,5-epimerase family.</text>
</comment>
<proteinExistence type="inferred from homology"/>
<protein>
    <recommendedName>
        <fullName evidence="4 7">dTDP-4-dehydrorhamnose 3,5-epimerase</fullName>
        <ecNumber evidence="3 7">5.1.3.13</ecNumber>
    </recommendedName>
    <alternativeName>
        <fullName evidence="7">Thymidine diphospho-4-keto-rhamnose 3,5-epimerase</fullName>
    </alternativeName>
</protein>
<dbReference type="NCBIfam" id="TIGR01221">
    <property type="entry name" value="rmlC"/>
    <property type="match status" value="1"/>
</dbReference>
<dbReference type="STRING" id="631454.N177_3775"/>
<dbReference type="Proteomes" id="UP000017819">
    <property type="component" value="Unassembled WGS sequence"/>
</dbReference>
<comment type="caution">
    <text evidence="8">The sequence shown here is derived from an EMBL/GenBank/DDBJ whole genome shotgun (WGS) entry which is preliminary data.</text>
</comment>
<evidence type="ECO:0000256" key="5">
    <source>
        <dbReference type="PIRSR" id="PIRSR600888-1"/>
    </source>
</evidence>
<dbReference type="InterPro" id="IPR011051">
    <property type="entry name" value="RmlC_Cupin_sf"/>
</dbReference>
<comment type="catalytic activity">
    <reaction evidence="1 7">
        <text>dTDP-4-dehydro-6-deoxy-alpha-D-glucose = dTDP-4-dehydro-beta-L-rhamnose</text>
        <dbReference type="Rhea" id="RHEA:16969"/>
        <dbReference type="ChEBI" id="CHEBI:57649"/>
        <dbReference type="ChEBI" id="CHEBI:62830"/>
        <dbReference type="EC" id="5.1.3.13"/>
    </reaction>
</comment>
<dbReference type="SUPFAM" id="SSF51182">
    <property type="entry name" value="RmlC-like cupins"/>
    <property type="match status" value="1"/>
</dbReference>
<gene>
    <name evidence="8" type="ORF">N177_3775</name>
</gene>
<evidence type="ECO:0000256" key="7">
    <source>
        <dbReference type="RuleBase" id="RU364069"/>
    </source>
</evidence>
<dbReference type="PATRIC" id="fig|631454.5.peg.3728"/>
<organism evidence="8 9">
    <name type="scientific">Lutibaculum baratangense AMV1</name>
    <dbReference type="NCBI Taxonomy" id="631454"/>
    <lineage>
        <taxon>Bacteria</taxon>
        <taxon>Pseudomonadati</taxon>
        <taxon>Pseudomonadota</taxon>
        <taxon>Alphaproteobacteria</taxon>
        <taxon>Hyphomicrobiales</taxon>
        <taxon>Tepidamorphaceae</taxon>
        <taxon>Lutibaculum</taxon>
    </lineage>
</organism>
<dbReference type="UniPathway" id="UPA00124"/>
<dbReference type="GO" id="GO:0019305">
    <property type="term" value="P:dTDP-rhamnose biosynthetic process"/>
    <property type="evidence" value="ECO:0007669"/>
    <property type="project" value="UniProtKB-UniRule"/>
</dbReference>